<dbReference type="Proteomes" id="UP000241209">
    <property type="component" value="Unassembled WGS sequence"/>
</dbReference>
<evidence type="ECO:0000313" key="7">
    <source>
        <dbReference type="Proteomes" id="UP000241209"/>
    </source>
</evidence>
<dbReference type="Gene3D" id="3.40.50.12780">
    <property type="entry name" value="N-terminal domain of ligase-like"/>
    <property type="match status" value="1"/>
</dbReference>
<evidence type="ECO:0000313" key="6">
    <source>
        <dbReference type="EMBL" id="PTI28007.1"/>
    </source>
</evidence>
<accession>A0A2T4PQK1</accession>
<dbReference type="InterPro" id="IPR020845">
    <property type="entry name" value="AMP-binding_CS"/>
</dbReference>
<evidence type="ECO:0000256" key="1">
    <source>
        <dbReference type="ARBA" id="ARBA00006432"/>
    </source>
</evidence>
<keyword evidence="3" id="KW-0436">Ligase</keyword>
<evidence type="ECO:0000256" key="3">
    <source>
        <dbReference type="ARBA" id="ARBA00022598"/>
    </source>
</evidence>
<dbReference type="RefSeq" id="WP_107557368.1">
    <property type="nucleotide sequence ID" value="NZ_PZFK01000037.1"/>
</dbReference>
<proteinExistence type="inferred from homology"/>
<dbReference type="AlphaFoldDB" id="A0A2T4PQK1"/>
<comment type="similarity">
    <text evidence="1">Belongs to the ATP-dependent AMP-binding enzyme family.</text>
</comment>
<sequence length="457" mass="52405">MKILDLIKEQVSLKQTENAIFIEDESISYKELWEESEILANKLSYYPEKVMIGIAIHHPLQFIKWYIAALMNKQIPCVVDANLTNEKLNELAHIYSIQVFVNDANDITYMKHSKLNNVPDDILHIGFTSGTTGTPKAYMRNHDSWVRSFEYNEQLMNAYSQIIVAPGPHAHSLSLYALIFALSSGRGFIGQRKFDALSLEKVMNNINQPKTLFIVPTILYSLINYKVNLNNVNSIFSSGAKLSPNIFRKFKNQYPYVDIIEFFGSSEASFISYNINGDAPCGSVGKLFPSVKVKIEDQDKDNVGRLYVKSDMTFSGYLNEKMREDWIKIGDWASITEQNELYLYGRESDRLIIGGKNIYPEIIEQNLLKCDEIEELIIISEKHEKFGEIAVLIYKGQVELTYLKVKNFLLNCGLSRYEIPSKLIKVNKMLYTSSGKIARHKMKSTYDLGGERWNQLL</sequence>
<dbReference type="STRING" id="1167632.GCA_000286335_00578"/>
<dbReference type="SUPFAM" id="SSF56801">
    <property type="entry name" value="Acetyl-CoA synthetase-like"/>
    <property type="match status" value="1"/>
</dbReference>
<dbReference type="PROSITE" id="PS00455">
    <property type="entry name" value="AMP_BINDING"/>
    <property type="match status" value="1"/>
</dbReference>
<dbReference type="GO" id="GO:0031956">
    <property type="term" value="F:medium-chain fatty acid-CoA ligase activity"/>
    <property type="evidence" value="ECO:0007669"/>
    <property type="project" value="TreeGrafter"/>
</dbReference>
<dbReference type="InterPro" id="IPR042099">
    <property type="entry name" value="ANL_N_sf"/>
</dbReference>
<dbReference type="Gene3D" id="3.30.300.30">
    <property type="match status" value="1"/>
</dbReference>
<dbReference type="InterPro" id="IPR045851">
    <property type="entry name" value="AMP-bd_C_sf"/>
</dbReference>
<dbReference type="PANTHER" id="PTHR43201">
    <property type="entry name" value="ACYL-COA SYNTHETASE"/>
    <property type="match status" value="1"/>
</dbReference>
<dbReference type="GO" id="GO:0006631">
    <property type="term" value="P:fatty acid metabolic process"/>
    <property type="evidence" value="ECO:0007669"/>
    <property type="project" value="TreeGrafter"/>
</dbReference>
<feature type="domain" description="AMP-dependent synthetase/ligase" evidence="5">
    <location>
        <begin position="116"/>
        <end position="318"/>
    </location>
</feature>
<evidence type="ECO:0000256" key="4">
    <source>
        <dbReference type="ARBA" id="ARBA00032875"/>
    </source>
</evidence>
<evidence type="ECO:0000259" key="5">
    <source>
        <dbReference type="Pfam" id="PF00501"/>
    </source>
</evidence>
<dbReference type="Pfam" id="PF00501">
    <property type="entry name" value="AMP-binding"/>
    <property type="match status" value="1"/>
</dbReference>
<dbReference type="PANTHER" id="PTHR43201:SF5">
    <property type="entry name" value="MEDIUM-CHAIN ACYL-COA LIGASE ACSF2, MITOCHONDRIAL"/>
    <property type="match status" value="1"/>
</dbReference>
<reference evidence="6 7" key="1">
    <citation type="journal article" date="2016" name="Front. Microbiol.">
        <title>Comprehensive Phylogenetic Analysis of Bovine Non-aureus Staphylococci Species Based on Whole-Genome Sequencing.</title>
        <authorList>
            <person name="Naushad S."/>
            <person name="Barkema H.W."/>
            <person name="Luby C."/>
            <person name="Condas L.A."/>
            <person name="Nobrega D.B."/>
            <person name="Carson D.A."/>
            <person name="De Buck J."/>
        </authorList>
    </citation>
    <scope>NUCLEOTIDE SEQUENCE [LARGE SCALE GENOMIC DNA]</scope>
    <source>
        <strain evidence="6 7">SNUC 2204</strain>
    </source>
</reference>
<name>A0A2T4PQK1_9STAP</name>
<dbReference type="InterPro" id="IPR000873">
    <property type="entry name" value="AMP-dep_synth/lig_dom"/>
</dbReference>
<organism evidence="6 7">
    <name type="scientific">Mammaliicoccus vitulinus</name>
    <dbReference type="NCBI Taxonomy" id="71237"/>
    <lineage>
        <taxon>Bacteria</taxon>
        <taxon>Bacillati</taxon>
        <taxon>Bacillota</taxon>
        <taxon>Bacilli</taxon>
        <taxon>Bacillales</taxon>
        <taxon>Staphylococcaceae</taxon>
        <taxon>Mammaliicoccus</taxon>
    </lineage>
</organism>
<dbReference type="EMBL" id="PZFK01000037">
    <property type="protein sequence ID" value="PTI28007.1"/>
    <property type="molecule type" value="Genomic_DNA"/>
</dbReference>
<comment type="caution">
    <text evidence="6">The sequence shown here is derived from an EMBL/GenBank/DDBJ whole genome shotgun (WGS) entry which is preliminary data.</text>
</comment>
<protein>
    <recommendedName>
        <fullName evidence="2">Putative long chain fatty acid-CoA ligase VraA</fullName>
    </recommendedName>
    <alternativeName>
        <fullName evidence="4">Acyl-CoA synthetase</fullName>
    </alternativeName>
</protein>
<evidence type="ECO:0000256" key="2">
    <source>
        <dbReference type="ARBA" id="ARBA00017625"/>
    </source>
</evidence>
<gene>
    <name evidence="6" type="ORF">BU072_12515</name>
</gene>